<organism evidence="2 3">
    <name type="scientific">Lacticaseibacillus paracasei subsp. paracasei 8700:2</name>
    <dbReference type="NCBI Taxonomy" id="537973"/>
    <lineage>
        <taxon>Bacteria</taxon>
        <taxon>Bacillati</taxon>
        <taxon>Bacillota</taxon>
        <taxon>Bacilli</taxon>
        <taxon>Lactobacillales</taxon>
        <taxon>Lactobacillaceae</taxon>
        <taxon>Lacticaseibacillus</taxon>
    </lineage>
</organism>
<dbReference type="GeneID" id="57091467"/>
<feature type="domain" description="Helix-turn-helix" evidence="1">
    <location>
        <begin position="40"/>
        <end position="89"/>
    </location>
</feature>
<dbReference type="KEGG" id="lpi:LBPG_01486"/>
<evidence type="ECO:0000313" key="2">
    <source>
        <dbReference type="EMBL" id="EEQ66037.1"/>
    </source>
</evidence>
<dbReference type="InterPro" id="IPR041657">
    <property type="entry name" value="HTH_17"/>
</dbReference>
<dbReference type="Pfam" id="PF12728">
    <property type="entry name" value="HTH_17"/>
    <property type="match status" value="1"/>
</dbReference>
<dbReference type="Proteomes" id="UP000015927">
    <property type="component" value="Chromosome"/>
</dbReference>
<evidence type="ECO:0000313" key="3">
    <source>
        <dbReference type="Proteomes" id="UP000015927"/>
    </source>
</evidence>
<accession>A0A826HQS9</accession>
<proteinExistence type="predicted"/>
<evidence type="ECO:0000259" key="1">
    <source>
        <dbReference type="Pfam" id="PF12728"/>
    </source>
</evidence>
<dbReference type="AlphaFoldDB" id="A0A826HQS9"/>
<reference evidence="2 3" key="1">
    <citation type="submission" date="2010-12" db="EMBL/GenBank/DDBJ databases">
        <title>The Genome Sequence of Lactobacillus paracasei subsp. paracasei strain 8700:2.</title>
        <authorList>
            <consortium name="The Broad Institute Genome Sequencing Platform"/>
            <person name="Ward D."/>
            <person name="Earl A."/>
            <person name="Feldgarden M."/>
            <person name="Young S.K."/>
            <person name="Gargeya S."/>
            <person name="Zeng Q."/>
            <person name="Alvarado L."/>
            <person name="Berlin A."/>
            <person name="Bochicchio J."/>
            <person name="Chapman S.B."/>
            <person name="Chen Z."/>
            <person name="Freedman E."/>
            <person name="Gellesch M."/>
            <person name="Goldberg J."/>
            <person name="Griggs A."/>
            <person name="Gujja S."/>
            <person name="Heilman E."/>
            <person name="Heiman D."/>
            <person name="Howarth C."/>
            <person name="Mehta T."/>
            <person name="Neiman D."/>
            <person name="Pearson M."/>
            <person name="Roberts A."/>
            <person name="Saif S."/>
            <person name="Shea T."/>
            <person name="Shenoy N."/>
            <person name="Sisk P."/>
            <person name="Stolte C."/>
            <person name="Sykes S."/>
            <person name="White J."/>
            <person name="Yandava C."/>
            <person name="Saulnier D."/>
            <person name="Haas B."/>
            <person name="Nusbaum C."/>
            <person name="Birren B."/>
        </authorList>
    </citation>
    <scope>NUCLEOTIDE SEQUENCE [LARGE SCALE GENOMIC DNA]</scope>
    <source>
        <strain evidence="2 3">8700:2</strain>
    </source>
</reference>
<dbReference type="EMBL" id="CP002391">
    <property type="protein sequence ID" value="EEQ66037.1"/>
    <property type="molecule type" value="Genomic_DNA"/>
</dbReference>
<protein>
    <recommendedName>
        <fullName evidence="1">Helix-turn-helix domain-containing protein</fullName>
    </recommendedName>
</protein>
<dbReference type="InterPro" id="IPR010093">
    <property type="entry name" value="SinI_DNA-bd"/>
</dbReference>
<gene>
    <name evidence="2" type="ORF">LBPG_01486</name>
</gene>
<name>A0A826HQS9_LACPA</name>
<dbReference type="RefSeq" id="WP_003658943.1">
    <property type="nucleotide sequence ID" value="NC_022112.1"/>
</dbReference>
<sequence>MQLQISTTSEFENKLRSLVRQTVAEMMPQQQTIQPQIPEFLNLGEACKLLSISRGTLDKLIKRGEIKVTHVNTAKRISKKQLIEFMASKEV</sequence>
<dbReference type="NCBIfam" id="TIGR01764">
    <property type="entry name" value="excise"/>
    <property type="match status" value="1"/>
</dbReference>
<dbReference type="GO" id="GO:0003677">
    <property type="term" value="F:DNA binding"/>
    <property type="evidence" value="ECO:0007669"/>
    <property type="project" value="InterPro"/>
</dbReference>